<accession>A0A816DL97</accession>
<dbReference type="EMBL" id="CAJNOQ010046403">
    <property type="protein sequence ID" value="CAF1638662.1"/>
    <property type="molecule type" value="Genomic_DNA"/>
</dbReference>
<keyword evidence="3" id="KW-1185">Reference proteome</keyword>
<sequence>EQRYSSVIKGGAKARARNKTYTIDAIEKKENNKQKAKERRKSILTDDGVNPMKVSVIERENQKSFRREQLLSFLRNWSAFDEERGARTIREHMQILASGAKSNSLNYGYVGKPLYEGSFDYKNIVVDLLHMKFRICDILLKHAMKAACELKKDPDNKTAITIDAAETQLTNAYTFFTEFAKETK</sequence>
<dbReference type="Proteomes" id="UP000681722">
    <property type="component" value="Unassembled WGS sequence"/>
</dbReference>
<proteinExistence type="predicted"/>
<evidence type="ECO:0000313" key="3">
    <source>
        <dbReference type="Proteomes" id="UP000663829"/>
    </source>
</evidence>
<dbReference type="Proteomes" id="UP000663829">
    <property type="component" value="Unassembled WGS sequence"/>
</dbReference>
<gene>
    <name evidence="1" type="ORF">GPM918_LOCUS44796</name>
    <name evidence="2" type="ORF">SRO942_LOCUS46842</name>
</gene>
<evidence type="ECO:0000313" key="2">
    <source>
        <dbReference type="EMBL" id="CAF4547301.1"/>
    </source>
</evidence>
<comment type="caution">
    <text evidence="1">The sequence shown here is derived from an EMBL/GenBank/DDBJ whole genome shotgun (WGS) entry which is preliminary data.</text>
</comment>
<evidence type="ECO:0000313" key="1">
    <source>
        <dbReference type="EMBL" id="CAF1638662.1"/>
    </source>
</evidence>
<reference evidence="1" key="1">
    <citation type="submission" date="2021-02" db="EMBL/GenBank/DDBJ databases">
        <authorList>
            <person name="Nowell W R."/>
        </authorList>
    </citation>
    <scope>NUCLEOTIDE SEQUENCE</scope>
</reference>
<protein>
    <submittedName>
        <fullName evidence="1">Uncharacterized protein</fullName>
    </submittedName>
</protein>
<name>A0A816DL97_9BILA</name>
<dbReference type="EMBL" id="CAJOBC010115002">
    <property type="protein sequence ID" value="CAF4547301.1"/>
    <property type="molecule type" value="Genomic_DNA"/>
</dbReference>
<dbReference type="AlphaFoldDB" id="A0A816DL97"/>
<feature type="non-terminal residue" evidence="1">
    <location>
        <position position="1"/>
    </location>
</feature>
<feature type="non-terminal residue" evidence="1">
    <location>
        <position position="184"/>
    </location>
</feature>
<dbReference type="OrthoDB" id="6152204at2759"/>
<organism evidence="1 3">
    <name type="scientific">Didymodactylos carnosus</name>
    <dbReference type="NCBI Taxonomy" id="1234261"/>
    <lineage>
        <taxon>Eukaryota</taxon>
        <taxon>Metazoa</taxon>
        <taxon>Spiralia</taxon>
        <taxon>Gnathifera</taxon>
        <taxon>Rotifera</taxon>
        <taxon>Eurotatoria</taxon>
        <taxon>Bdelloidea</taxon>
        <taxon>Philodinida</taxon>
        <taxon>Philodinidae</taxon>
        <taxon>Didymodactylos</taxon>
    </lineage>
</organism>